<feature type="domain" description="YhaN AAA" evidence="3">
    <location>
        <begin position="1"/>
        <end position="202"/>
    </location>
</feature>
<keyword evidence="1" id="KW-0175">Coiled coil</keyword>
<dbReference type="PANTHER" id="PTHR41259">
    <property type="entry name" value="DOUBLE-STRAND BREAK REPAIR RAD50 ATPASE, PUTATIVE-RELATED"/>
    <property type="match status" value="1"/>
</dbReference>
<keyword evidence="5" id="KW-1185">Reference proteome</keyword>
<proteinExistence type="predicted"/>
<evidence type="ECO:0000313" key="5">
    <source>
        <dbReference type="Proteomes" id="UP000580856"/>
    </source>
</evidence>
<protein>
    <submittedName>
        <fullName evidence="4">Uncharacterized protein YhaN</fullName>
    </submittedName>
</protein>
<comment type="caution">
    <text evidence="4">The sequence shown here is derived from an EMBL/GenBank/DDBJ whole genome shotgun (WGS) entry which is preliminary data.</text>
</comment>
<dbReference type="Gene3D" id="3.40.50.300">
    <property type="entry name" value="P-loop containing nucleotide triphosphate hydrolases"/>
    <property type="match status" value="2"/>
</dbReference>
<dbReference type="Proteomes" id="UP000580856">
    <property type="component" value="Unassembled WGS sequence"/>
</dbReference>
<name>A0A846QRF9_9BACT</name>
<feature type="coiled-coil region" evidence="1">
    <location>
        <begin position="179"/>
        <end position="240"/>
    </location>
</feature>
<dbReference type="PANTHER" id="PTHR41259:SF1">
    <property type="entry name" value="DOUBLE-STRAND BREAK REPAIR RAD50 ATPASE, PUTATIVE-RELATED"/>
    <property type="match status" value="1"/>
</dbReference>
<gene>
    <name evidence="4" type="ORF">GGQ74_002647</name>
</gene>
<evidence type="ECO:0000259" key="3">
    <source>
        <dbReference type="Pfam" id="PF13514"/>
    </source>
</evidence>
<dbReference type="EMBL" id="JAATJA010000003">
    <property type="protein sequence ID" value="NJB68953.1"/>
    <property type="molecule type" value="Genomic_DNA"/>
</dbReference>
<reference evidence="4 5" key="1">
    <citation type="submission" date="2020-03" db="EMBL/GenBank/DDBJ databases">
        <title>Genomic Encyclopedia of Type Strains, Phase IV (KMG-IV): sequencing the most valuable type-strain genomes for metagenomic binning, comparative biology and taxonomic classification.</title>
        <authorList>
            <person name="Goeker M."/>
        </authorList>
    </citation>
    <scope>NUCLEOTIDE SEQUENCE [LARGE SCALE GENOMIC DNA]</scope>
    <source>
        <strain evidence="4 5">DSM 24233</strain>
    </source>
</reference>
<feature type="coiled-coil region" evidence="1">
    <location>
        <begin position="899"/>
        <end position="1026"/>
    </location>
</feature>
<dbReference type="InterPro" id="IPR038734">
    <property type="entry name" value="YhaN_AAA"/>
</dbReference>
<evidence type="ECO:0000256" key="1">
    <source>
        <dbReference type="SAM" id="Coils"/>
    </source>
</evidence>
<accession>A0A846QRF9</accession>
<evidence type="ECO:0000313" key="4">
    <source>
        <dbReference type="EMBL" id="NJB68953.1"/>
    </source>
</evidence>
<dbReference type="Pfam" id="PF13514">
    <property type="entry name" value="AAA_27"/>
    <property type="match status" value="1"/>
</dbReference>
<evidence type="ECO:0000256" key="2">
    <source>
        <dbReference type="SAM" id="MobiDB-lite"/>
    </source>
</evidence>
<dbReference type="InterPro" id="IPR027417">
    <property type="entry name" value="P-loop_NTPase"/>
</dbReference>
<dbReference type="AlphaFoldDB" id="A0A846QRF9"/>
<organism evidence="4 5">
    <name type="scientific">Desulfobaculum xiamenense</name>
    <dbReference type="NCBI Taxonomy" id="995050"/>
    <lineage>
        <taxon>Bacteria</taxon>
        <taxon>Pseudomonadati</taxon>
        <taxon>Thermodesulfobacteriota</taxon>
        <taxon>Desulfovibrionia</taxon>
        <taxon>Desulfovibrionales</taxon>
        <taxon>Desulfovibrionaceae</taxon>
        <taxon>Desulfobaculum</taxon>
    </lineage>
</organism>
<sequence length="1166" mass="128725">MKFLTLNLEAYGPFTNSALRFSANGFGLHVVYGPNEAGKSSALRALTNLLYGIPERTQDDFIHQTKHLRIGARIAGNDGATLDIIRRKGRKNTLLDATGQPMDEGALASHLSGVSRETFETLFGISHRTLSEGGRDILRSGGGLGESLFAAGSGIANLRDILDALRAEQDALFTPRGRNQRLNAALTQHAAKVQEARDLATAPRVFEELREEFDRRSAERNAIQRDIDDLTRRVSRLDRLCSARPIILRRDALLAEQAHVANAPLLADDFARRREAAQTALAEQSALRARLAGDVSRLTTDIAALDVPEALLDMAARVEKVATTESAHRKAQLDRPRIEGECAEFRTRATRLLAGLRPDLDLADAGCLRLNRPQRETIRSAGEQLTRATDRQSAAEQAQRDTTRALDTARTALDALPAAPDVTELAATITRAQSFGDLRTRYAEALKEHQTAQKDVQTLLDRLPLWQGDIDKLTALPVPPEESVRTAEADAQRLDDAARTLDTDIDRLRHERLRRAADLEQASSGGTVPDHAELAAARSERDRTWRLVREAWCEKSDAYRAEFETPTALADTFDRRLHEGDATADDMFRHAERVTLRETAQSDLRRIDAELTQLTDQKKRLEREREDFTARWAALWNPCGITPLDPAGMRGWLGMRAEALRHAETLRSRRQTMDGIGDTVRACIDDITACMTALAQPLDADTRLQNAIARAEALVRDAETTRQTRCDMEREIRRLAAEAQTAKAVAEDAATLHEKARLDWKQAIAPLGLASIPAPREAFAALDDITDLFVALDEAASRRTRIDDIDREFAAFSTEVNALTAALAPELTTLRPEDAASQLGVRLNQTRANAEKRALLSAQLADARSALGETETAIARAEAHLRAMCAEANVTTADALPKAETASARRRETEKALREAENQILTFTGTDDPTAFADEVTDTDPDAANAELARLTTERDRAEEQRTALDREIGSLKTRLDALDGRSRAATCAEEAEQVLAGMQTDVDRLVRLRLASAVLTTEIERYRREHQNPVLTRAAKLFSTLTLGSFDGLRADIGEGDEPVLMGTRNGDQRIEVAAMSDGTRDQLYLSLRLAALSHYLDANPPLPFVVDDILVHFDDDRSRATLGVLAELARRTQVIFFTHHTRLCELARDAVPHDLLLELNLPGC</sequence>
<dbReference type="RefSeq" id="WP_167942048.1">
    <property type="nucleotide sequence ID" value="NZ_JAATJA010000003.1"/>
</dbReference>
<feature type="region of interest" description="Disordered" evidence="2">
    <location>
        <begin position="517"/>
        <end position="536"/>
    </location>
</feature>
<dbReference type="SUPFAM" id="SSF52540">
    <property type="entry name" value="P-loop containing nucleoside triphosphate hydrolases"/>
    <property type="match status" value="1"/>
</dbReference>
<feature type="coiled-coil region" evidence="1">
    <location>
        <begin position="597"/>
        <end position="631"/>
    </location>
</feature>